<evidence type="ECO:0000256" key="4">
    <source>
        <dbReference type="ARBA" id="ARBA00022692"/>
    </source>
</evidence>
<dbReference type="Pfam" id="PF25539">
    <property type="entry name" value="Bestrophin_2"/>
    <property type="match status" value="1"/>
</dbReference>
<evidence type="ECO:0000256" key="3">
    <source>
        <dbReference type="ARBA" id="ARBA00022475"/>
    </source>
</evidence>
<dbReference type="GO" id="GO:0005254">
    <property type="term" value="F:chloride channel activity"/>
    <property type="evidence" value="ECO:0007669"/>
    <property type="project" value="InterPro"/>
</dbReference>
<dbReference type="Proteomes" id="UP000240883">
    <property type="component" value="Unassembled WGS sequence"/>
</dbReference>
<protein>
    <submittedName>
        <fullName evidence="10">UPF0187-domain-containing protein</fullName>
    </submittedName>
</protein>
<evidence type="ECO:0000256" key="2">
    <source>
        <dbReference type="ARBA" id="ARBA00022448"/>
    </source>
</evidence>
<keyword evidence="6" id="KW-0406">Ion transport</keyword>
<dbReference type="AlphaFoldDB" id="A0A2T2NTY7"/>
<sequence>MTSTSTASGKTLRPGELEIEVPSTASTHNGANEAPMSPRSWRARKVTYQPPSRRQTTGSVDLEDYFAGPRDMSKHSKWPFFLRMHGSVLPKMLLPLVVVAAWSTAITVISEMVYELKVSSLLLTVLGFVVGLAISFRTSSAYERYTEGRKYWTQLQMVSQNMARTIWIHTAERDGELGKEDLLAKVTALNLLVTFATAVKHKLRFEPGIDYADLRDRVEYLDTFAKAAEPDIPQQKEYSKMKALGEYLGVTFAESNPRKRIKRSKKPLGNLPLEILNHLSAYVEEIISNDTLKISLYQNQAITSVVQLNEVLVGVERVLQTPLPIAYSIAISQITWVYVMMLPFQLWEDLRWITIPGSIFAAYIILGLSAIGREIENPFGMDVNDLPLEAYCEEIELDIDTVTSNPPPRPGEYMRRAGNMPIWPLSHKTFDGWMQRSKQDIRDALMTKTKADMTVRKSFAANRQSESEEKHHGGLQQNHEA</sequence>
<feature type="transmembrane region" description="Helical" evidence="9">
    <location>
        <begin position="116"/>
        <end position="136"/>
    </location>
</feature>
<evidence type="ECO:0000313" key="11">
    <source>
        <dbReference type="Proteomes" id="UP000240883"/>
    </source>
</evidence>
<dbReference type="PANTHER" id="PTHR33281:SF19">
    <property type="entry name" value="VOLTAGE-DEPENDENT ANION CHANNEL-FORMING PROTEIN YNEE"/>
    <property type="match status" value="1"/>
</dbReference>
<reference evidence="10 11" key="1">
    <citation type="journal article" date="2018" name="Front. Microbiol.">
        <title>Genome-Wide Analysis of Corynespora cassiicola Leaf Fall Disease Putative Effectors.</title>
        <authorList>
            <person name="Lopez D."/>
            <person name="Ribeiro S."/>
            <person name="Label P."/>
            <person name="Fumanal B."/>
            <person name="Venisse J.S."/>
            <person name="Kohler A."/>
            <person name="de Oliveira R.R."/>
            <person name="Labutti K."/>
            <person name="Lipzen A."/>
            <person name="Lail K."/>
            <person name="Bauer D."/>
            <person name="Ohm R.A."/>
            <person name="Barry K.W."/>
            <person name="Spatafora J."/>
            <person name="Grigoriev I.V."/>
            <person name="Martin F.M."/>
            <person name="Pujade-Renaud V."/>
        </authorList>
    </citation>
    <scope>NUCLEOTIDE SEQUENCE [LARGE SCALE GENOMIC DNA]</scope>
    <source>
        <strain evidence="10 11">Philippines</strain>
    </source>
</reference>
<feature type="transmembrane region" description="Helical" evidence="9">
    <location>
        <begin position="92"/>
        <end position="110"/>
    </location>
</feature>
<evidence type="ECO:0000256" key="8">
    <source>
        <dbReference type="SAM" id="MobiDB-lite"/>
    </source>
</evidence>
<feature type="region of interest" description="Disordered" evidence="8">
    <location>
        <begin position="458"/>
        <end position="481"/>
    </location>
</feature>
<gene>
    <name evidence="10" type="ORF">BS50DRAFT_323722</name>
</gene>
<dbReference type="EMBL" id="KZ678133">
    <property type="protein sequence ID" value="PSN68756.1"/>
    <property type="molecule type" value="Genomic_DNA"/>
</dbReference>
<accession>A0A2T2NTY7</accession>
<dbReference type="InterPro" id="IPR044669">
    <property type="entry name" value="YneE/VCCN1/2-like"/>
</dbReference>
<evidence type="ECO:0000313" key="10">
    <source>
        <dbReference type="EMBL" id="PSN68756.1"/>
    </source>
</evidence>
<proteinExistence type="predicted"/>
<keyword evidence="2" id="KW-0813">Transport</keyword>
<keyword evidence="5 9" id="KW-1133">Transmembrane helix</keyword>
<evidence type="ECO:0000256" key="6">
    <source>
        <dbReference type="ARBA" id="ARBA00023065"/>
    </source>
</evidence>
<feature type="region of interest" description="Disordered" evidence="8">
    <location>
        <begin position="1"/>
        <end position="60"/>
    </location>
</feature>
<dbReference type="OrthoDB" id="1368at2759"/>
<feature type="transmembrane region" description="Helical" evidence="9">
    <location>
        <begin position="325"/>
        <end position="346"/>
    </location>
</feature>
<evidence type="ECO:0000256" key="7">
    <source>
        <dbReference type="ARBA" id="ARBA00023136"/>
    </source>
</evidence>
<evidence type="ECO:0000256" key="1">
    <source>
        <dbReference type="ARBA" id="ARBA00004651"/>
    </source>
</evidence>
<keyword evidence="4 9" id="KW-0812">Transmembrane</keyword>
<name>A0A2T2NTY7_CORCC</name>
<dbReference type="PANTHER" id="PTHR33281">
    <property type="entry name" value="UPF0187 PROTEIN YNEE"/>
    <property type="match status" value="1"/>
</dbReference>
<evidence type="ECO:0000256" key="9">
    <source>
        <dbReference type="SAM" id="Phobius"/>
    </source>
</evidence>
<organism evidence="10 11">
    <name type="scientific">Corynespora cassiicola Philippines</name>
    <dbReference type="NCBI Taxonomy" id="1448308"/>
    <lineage>
        <taxon>Eukaryota</taxon>
        <taxon>Fungi</taxon>
        <taxon>Dikarya</taxon>
        <taxon>Ascomycota</taxon>
        <taxon>Pezizomycotina</taxon>
        <taxon>Dothideomycetes</taxon>
        <taxon>Pleosporomycetidae</taxon>
        <taxon>Pleosporales</taxon>
        <taxon>Corynesporascaceae</taxon>
        <taxon>Corynespora</taxon>
    </lineage>
</organism>
<dbReference type="GO" id="GO:0005886">
    <property type="term" value="C:plasma membrane"/>
    <property type="evidence" value="ECO:0007669"/>
    <property type="project" value="UniProtKB-SubCell"/>
</dbReference>
<evidence type="ECO:0000256" key="5">
    <source>
        <dbReference type="ARBA" id="ARBA00022989"/>
    </source>
</evidence>
<keyword evidence="3" id="KW-1003">Cell membrane</keyword>
<feature type="transmembrane region" description="Helical" evidence="9">
    <location>
        <begin position="352"/>
        <end position="371"/>
    </location>
</feature>
<comment type="subcellular location">
    <subcellularLocation>
        <location evidence="1">Cell membrane</location>
        <topology evidence="1">Multi-pass membrane protein</topology>
    </subcellularLocation>
</comment>
<keyword evidence="7 9" id="KW-0472">Membrane</keyword>
<feature type="compositionally biased region" description="Polar residues" evidence="8">
    <location>
        <begin position="49"/>
        <end position="59"/>
    </location>
</feature>
<dbReference type="STRING" id="1448308.A0A2T2NTY7"/>
<keyword evidence="11" id="KW-1185">Reference proteome</keyword>